<accession>A0A1V1PGZ3</accession>
<gene>
    <name evidence="3" type="ORF">OMM_06539</name>
</gene>
<dbReference type="PANTHER" id="PTHR45739:SF8">
    <property type="entry name" value="FRAS1-RELATED EXTRACELLULAR MATRIX PROTEIN 1"/>
    <property type="match status" value="1"/>
</dbReference>
<proteinExistence type="predicted"/>
<dbReference type="GO" id="GO:0016020">
    <property type="term" value="C:membrane"/>
    <property type="evidence" value="ECO:0007669"/>
    <property type="project" value="InterPro"/>
</dbReference>
<keyword evidence="1" id="KW-1133">Transmembrane helix</keyword>
<sequence length="1495" mass="165300">MTRHLKKRINKFSVVKKPPIRTRKITSRDLEGDDVSYYFHVAPVDKKGRIGQTASIAFRIDTQPPTNVNVTAPDVTDRQSIELVLGATGASEMYISNSGYQEGGQWETRSANKVWRLTDGDGSKNIYTRFKDKAGNEAKAAAITLYQPPLPTYTIHAEAWSGGTIEPSGNIVVTQGEDLNFTLTPEQDYLVGDLLLDNDPQTFDGNVYVLKDIQGPHDIVAKFKMANAAPIVEDKTFDVTEDISLIEQLPVSDTDNDPLTYTITSHPARGTFTIGSPKSDQFTYKPQDNDTGTYTAQFKVSDGQLISDICTLTFTISPVNDAPIAMPQTVDTGINEPVTITLIATDIDDGILEYNISDFPKKGNVALKGNLVTYTPEENFRNKDTFTFVADDGKTESNVASVVIWVGIPEANLVLNEDESGAIDIPSGSTIDIYPKKGTVDLNNLTYSASENEFGDDYFTYFSAGKTYTFTVYIKEVNDPPSFTMPTTYDVSEDASIDITLTSVDIDSASLTYAIEKDPDEGQLVLDDNVLTYTPHADFNGTDSFTVRVNDTYTDTIQTINMTVQQVNDAPVAKKIDQFDGTDIIEFTLTATDIDKNDTLTYVITKQPLSGTLTGIGNQRTFTSSSDQKRCEEVQFVAYDESLANSNTGFVYLFVGMPVVHGYANEDNPINIREGLSKFFDVGDNEDITISEDPSKGFIDNDTYYPYENLNETDHFKFTTDSITEPKTFDIYLIAVDDPPVITGPGAIETNEDTPKNIVFTVEDVDTPESQLEYTLTKDVDNGELTGTAPQYTYSPDKDFHGSDSMQFEVSDGNSTISKSVSIEVLAVNDPPVANNQDLRMLEDKSLDVTLTGYDVENSTITYTIKKQPTHGTLSNINLPGLEYIPFDNYNGSDSFKFTVNDGQLTSTEGTINIVIRNTNDLPVAEPGSITITDPGGVASGYLHAYDHPLDQDTLIYVVQGNGKKGMVVVTNPVTGAFTYYAQEYETGIDYFTFKVYDGYADSNIASIMVYIATPIEDPLKLQKLKVFMNSPYAEGDKYHYIIRDVSQGGVVREDNANTSTFVHQLSPGQYRITIQSDNYALYEYPEIINLIADQDIDITLTKGAPSVNLPVPDITHTRLNNDGFELFVIPNQTEELSLEIVNSNAITRVFEPVDLTGTTDQEKIYQWFYENGTYTDIQQDCPASGDVTYTITIIVKSFDNVIAQYQVTHVVYASPENEDQNKTPDQEVFESTYGPTESVISSEKTFYPLLGTTLKIVMKDSVNRNVTLPVTIPPLPLQCLLEDNGGLNYNDSTDFYNIQTPGTLTPQTQIIARLNYYTFGEDSLGSGVDLSFVRADTGSPVRYNPIFNSGGQRTDEIIKETAPDIILPLLLNPDSNAYTSFRNQLLESDQASVYFNEKGDGQKGFKTYAVPYTIMVDRKNVVLLQTNHLTGIGFAVDTETPQDQQAQDCDDCDNSCFIGVLSGGHFCWFLLIGIFVGMLWYGRSNGVRPWGVTG</sequence>
<dbReference type="InterPro" id="IPR015919">
    <property type="entry name" value="Cadherin-like_sf"/>
</dbReference>
<dbReference type="InterPro" id="IPR051561">
    <property type="entry name" value="FRAS1_ECM"/>
</dbReference>
<dbReference type="GO" id="GO:0007156">
    <property type="term" value="P:homophilic cell adhesion via plasma membrane adhesion molecules"/>
    <property type="evidence" value="ECO:0007669"/>
    <property type="project" value="InterPro"/>
</dbReference>
<evidence type="ECO:0000313" key="4">
    <source>
        <dbReference type="Proteomes" id="UP000189670"/>
    </source>
</evidence>
<dbReference type="InterPro" id="IPR002126">
    <property type="entry name" value="Cadherin-like_dom"/>
</dbReference>
<reference evidence="4" key="1">
    <citation type="submission" date="2012-11" db="EMBL/GenBank/DDBJ databases">
        <authorList>
            <person name="Lucero-Rivera Y.E."/>
            <person name="Tovar-Ramirez D."/>
        </authorList>
    </citation>
    <scope>NUCLEOTIDE SEQUENCE [LARGE SCALE GENOMIC DNA]</scope>
    <source>
        <strain evidence="4">Araruama</strain>
    </source>
</reference>
<dbReference type="EMBL" id="ATBP01000022">
    <property type="protein sequence ID" value="ETR74076.1"/>
    <property type="molecule type" value="Genomic_DNA"/>
</dbReference>
<organism evidence="3 4">
    <name type="scientific">Candidatus Magnetoglobus multicellularis str. Araruama</name>
    <dbReference type="NCBI Taxonomy" id="890399"/>
    <lineage>
        <taxon>Bacteria</taxon>
        <taxon>Pseudomonadati</taxon>
        <taxon>Thermodesulfobacteriota</taxon>
        <taxon>Desulfobacteria</taxon>
        <taxon>Desulfobacterales</taxon>
        <taxon>Desulfobacteraceae</taxon>
        <taxon>Candidatus Magnetoglobus</taxon>
    </lineage>
</organism>
<evidence type="ECO:0000256" key="1">
    <source>
        <dbReference type="SAM" id="Phobius"/>
    </source>
</evidence>
<feature type="transmembrane region" description="Helical" evidence="1">
    <location>
        <begin position="1458"/>
        <end position="1482"/>
    </location>
</feature>
<evidence type="ECO:0000313" key="3">
    <source>
        <dbReference type="EMBL" id="ETR74076.1"/>
    </source>
</evidence>
<protein>
    <submittedName>
        <fullName evidence="3">Outer membrane adhesin like protein</fullName>
    </submittedName>
</protein>
<dbReference type="PROSITE" id="PS50268">
    <property type="entry name" value="CADHERIN_2"/>
    <property type="match status" value="2"/>
</dbReference>
<dbReference type="Proteomes" id="UP000189670">
    <property type="component" value="Unassembled WGS sequence"/>
</dbReference>
<dbReference type="GO" id="GO:0005509">
    <property type="term" value="F:calcium ion binding"/>
    <property type="evidence" value="ECO:0007669"/>
    <property type="project" value="InterPro"/>
</dbReference>
<evidence type="ECO:0000259" key="2">
    <source>
        <dbReference type="PROSITE" id="PS50268"/>
    </source>
</evidence>
<dbReference type="PANTHER" id="PTHR45739">
    <property type="entry name" value="MATRIX PROTEIN, PUTATIVE-RELATED"/>
    <property type="match status" value="1"/>
</dbReference>
<dbReference type="Gene3D" id="2.60.40.3440">
    <property type="match status" value="3"/>
</dbReference>
<dbReference type="Gene3D" id="2.60.40.10">
    <property type="entry name" value="Immunoglobulins"/>
    <property type="match status" value="1"/>
</dbReference>
<feature type="domain" description="Cadherin" evidence="2">
    <location>
        <begin position="483"/>
        <end position="573"/>
    </location>
</feature>
<dbReference type="SUPFAM" id="SSF49313">
    <property type="entry name" value="Cadherin-like"/>
    <property type="match status" value="1"/>
</dbReference>
<keyword evidence="1" id="KW-0472">Membrane</keyword>
<name>A0A1V1PGZ3_9BACT</name>
<dbReference type="InterPro" id="IPR013783">
    <property type="entry name" value="Ig-like_fold"/>
</dbReference>
<dbReference type="GO" id="GO:0009653">
    <property type="term" value="P:anatomical structure morphogenesis"/>
    <property type="evidence" value="ECO:0007669"/>
    <property type="project" value="TreeGrafter"/>
</dbReference>
<keyword evidence="1" id="KW-0812">Transmembrane</keyword>
<dbReference type="NCBIfam" id="NF012211">
    <property type="entry name" value="tand_rpt_95"/>
    <property type="match status" value="4"/>
</dbReference>
<dbReference type="Pfam" id="PF17963">
    <property type="entry name" value="Big_9"/>
    <property type="match status" value="6"/>
</dbReference>
<feature type="domain" description="Cadherin" evidence="2">
    <location>
        <begin position="244"/>
        <end position="329"/>
    </location>
</feature>
<comment type="caution">
    <text evidence="3">The sequence shown here is derived from an EMBL/GenBank/DDBJ whole genome shotgun (WGS) entry which is preliminary data.</text>
</comment>